<dbReference type="Pfam" id="PF08241">
    <property type="entry name" value="Methyltransf_11"/>
    <property type="match status" value="1"/>
</dbReference>
<sequence length="221" mass="23969">MLSERVPEANAAGPSTALMRKAYARWAPVYDVVYDKLTEPAARAAVEAAAEHGPRVLEAGVGTGLSLGYYPKGSFVCGVDLSEDMLKRARNKVRRRGLTHVRGLQVMDVCRLGYADNSFDAVVAQFLITLVPDPEAALSEFLRVVRPGGGIVLANHFGQTDGPMARVEEIVAPLCTKIGWSSDFKSTRIEAWARRNGVEFSGVAPTFPGGFFKILRMRKAG</sequence>
<dbReference type="PANTHER" id="PTHR42912">
    <property type="entry name" value="METHYLTRANSFERASE"/>
    <property type="match status" value="1"/>
</dbReference>
<dbReference type="PANTHER" id="PTHR42912:SF80">
    <property type="entry name" value="METHYLTRANSFERASE DOMAIN-CONTAINING PROTEIN"/>
    <property type="match status" value="1"/>
</dbReference>
<protein>
    <submittedName>
        <fullName evidence="2">SAM-dependent methyltransferase</fullName>
    </submittedName>
</protein>
<dbReference type="InterPro" id="IPR050508">
    <property type="entry name" value="Methyltransf_Superfamily"/>
</dbReference>
<keyword evidence="3" id="KW-1185">Reference proteome</keyword>
<dbReference type="GO" id="GO:0008757">
    <property type="term" value="F:S-adenosylmethionine-dependent methyltransferase activity"/>
    <property type="evidence" value="ECO:0007669"/>
    <property type="project" value="InterPro"/>
</dbReference>
<dbReference type="Gene3D" id="3.40.50.150">
    <property type="entry name" value="Vaccinia Virus protein VP39"/>
    <property type="match status" value="1"/>
</dbReference>
<organism evidence="2 3">
    <name type="scientific">Methylobacterium haplocladii</name>
    <dbReference type="NCBI Taxonomy" id="1176176"/>
    <lineage>
        <taxon>Bacteria</taxon>
        <taxon>Pseudomonadati</taxon>
        <taxon>Pseudomonadota</taxon>
        <taxon>Alphaproteobacteria</taxon>
        <taxon>Hyphomicrobiales</taxon>
        <taxon>Methylobacteriaceae</taxon>
        <taxon>Methylobacterium</taxon>
    </lineage>
</organism>
<keyword evidence="2" id="KW-0808">Transferase</keyword>
<name>A0A512IM67_9HYPH</name>
<dbReference type="OrthoDB" id="9777830at2"/>
<dbReference type="SUPFAM" id="SSF53335">
    <property type="entry name" value="S-adenosyl-L-methionine-dependent methyltransferases"/>
    <property type="match status" value="1"/>
</dbReference>
<dbReference type="Proteomes" id="UP000321258">
    <property type="component" value="Unassembled WGS sequence"/>
</dbReference>
<dbReference type="InterPro" id="IPR029063">
    <property type="entry name" value="SAM-dependent_MTases_sf"/>
</dbReference>
<evidence type="ECO:0000259" key="1">
    <source>
        <dbReference type="Pfam" id="PF08241"/>
    </source>
</evidence>
<proteinExistence type="predicted"/>
<dbReference type="GO" id="GO:0032259">
    <property type="term" value="P:methylation"/>
    <property type="evidence" value="ECO:0007669"/>
    <property type="project" value="UniProtKB-KW"/>
</dbReference>
<gene>
    <name evidence="2" type="ORF">MHA02_11590</name>
</gene>
<dbReference type="EMBL" id="BJZT01000009">
    <property type="protein sequence ID" value="GEO98771.1"/>
    <property type="molecule type" value="Genomic_DNA"/>
</dbReference>
<evidence type="ECO:0000313" key="2">
    <source>
        <dbReference type="EMBL" id="GEO98771.1"/>
    </source>
</evidence>
<dbReference type="AlphaFoldDB" id="A0A512IM67"/>
<feature type="domain" description="Methyltransferase type 11" evidence="1">
    <location>
        <begin position="57"/>
        <end position="152"/>
    </location>
</feature>
<accession>A0A512IM67</accession>
<dbReference type="CDD" id="cd02440">
    <property type="entry name" value="AdoMet_MTases"/>
    <property type="match status" value="1"/>
</dbReference>
<keyword evidence="2" id="KW-0489">Methyltransferase</keyword>
<dbReference type="InterPro" id="IPR013216">
    <property type="entry name" value="Methyltransf_11"/>
</dbReference>
<evidence type="ECO:0000313" key="3">
    <source>
        <dbReference type="Proteomes" id="UP000321258"/>
    </source>
</evidence>
<dbReference type="RefSeq" id="WP_147077485.1">
    <property type="nucleotide sequence ID" value="NZ_BJZT01000009.1"/>
</dbReference>
<reference evidence="2 3" key="1">
    <citation type="submission" date="2019-07" db="EMBL/GenBank/DDBJ databases">
        <title>Whole genome shotgun sequence of Methylobacterium haplocladii NBRC 107714.</title>
        <authorList>
            <person name="Hosoyama A."/>
            <person name="Uohara A."/>
            <person name="Ohji S."/>
            <person name="Ichikawa N."/>
        </authorList>
    </citation>
    <scope>NUCLEOTIDE SEQUENCE [LARGE SCALE GENOMIC DNA]</scope>
    <source>
        <strain evidence="2 3">NBRC 107714</strain>
    </source>
</reference>
<comment type="caution">
    <text evidence="2">The sequence shown here is derived from an EMBL/GenBank/DDBJ whole genome shotgun (WGS) entry which is preliminary data.</text>
</comment>